<keyword evidence="10" id="KW-0585">Phenylalanine catabolism</keyword>
<dbReference type="InterPro" id="IPR036462">
    <property type="entry name" value="Fumarylacetoacetase_N_sf"/>
</dbReference>
<evidence type="ECO:0000259" key="15">
    <source>
        <dbReference type="Pfam" id="PF09298"/>
    </source>
</evidence>
<evidence type="ECO:0000256" key="2">
    <source>
        <dbReference type="ARBA" id="ARBA00001946"/>
    </source>
</evidence>
<dbReference type="PANTHER" id="PTHR43069">
    <property type="entry name" value="FUMARYLACETOACETASE"/>
    <property type="match status" value="1"/>
</dbReference>
<comment type="cofactor">
    <cofactor evidence="1 13">
        <name>Ca(2+)</name>
        <dbReference type="ChEBI" id="CHEBI:29108"/>
    </cofactor>
</comment>
<sequence length="408" mass="43530">MDVVGPGAAVTRPEVAPDSPFGADNLPYGVFAPRGGTARCGARYGDYVLDLAVALDDPMFAAPTLNPFLAQGPTRWREVRERLRALVDGEIPAAAVHALSDVLLGLPIRIGDYVDFYASIDHATNLGRLFRPDAEPLLPNWRHLPVGYHGRSGTVVVSGTEIIRPQGQRATPSGTPEFGPSRRLDIEAELGFVVGAGSTLGVPIGVDDFAEHVFGVALVNDWSARDIQAWEYQPLGPFLGKSFATSMSAWITPLDALDAARVPLPEQSPPPLPYLTAAEPWGLDIDLRVDWDGVTVAHPPYRRMYWSPAQMLAHLTVNGAATRTGDLFASGTISGPGRDQLGSFIELTRGGTEPVDLNGAPRTFLEDGDEVVITATAPGTGGTRIGLGEVRGRILPAGWIPPQPQSET</sequence>
<feature type="binding site" evidence="12">
    <location>
        <position position="117"/>
    </location>
    <ligand>
        <name>substrate</name>
    </ligand>
</feature>
<dbReference type="GO" id="GO:0046872">
    <property type="term" value="F:metal ion binding"/>
    <property type="evidence" value="ECO:0007669"/>
    <property type="project" value="UniProtKB-KW"/>
</dbReference>
<dbReference type="UniPathway" id="UPA00139">
    <property type="reaction ID" value="UER00341"/>
</dbReference>
<protein>
    <recommendedName>
        <fullName evidence="4">fumarylacetoacetase</fullName>
        <ecNumber evidence="4">3.7.1.2</ecNumber>
    </recommendedName>
</protein>
<evidence type="ECO:0000256" key="12">
    <source>
        <dbReference type="PIRSR" id="PIRSR605959-2"/>
    </source>
</evidence>
<evidence type="ECO:0000256" key="11">
    <source>
        <dbReference type="PIRSR" id="PIRSR605959-1"/>
    </source>
</evidence>
<dbReference type="PANTHER" id="PTHR43069:SF2">
    <property type="entry name" value="FUMARYLACETOACETASE"/>
    <property type="match status" value="1"/>
</dbReference>
<dbReference type="Gene3D" id="3.90.850.10">
    <property type="entry name" value="Fumarylacetoacetase-like, C-terminal domain"/>
    <property type="match status" value="1"/>
</dbReference>
<evidence type="ECO:0000256" key="1">
    <source>
        <dbReference type="ARBA" id="ARBA00001913"/>
    </source>
</evidence>
<dbReference type="GO" id="GO:0006559">
    <property type="term" value="P:L-phenylalanine catabolic process"/>
    <property type="evidence" value="ECO:0007669"/>
    <property type="project" value="UniProtKB-UniPathway"/>
</dbReference>
<keyword evidence="17" id="KW-1185">Reference proteome</keyword>
<dbReference type="STRING" id="1210090.GCA_001613185_04748"/>
<feature type="binding site" evidence="13">
    <location>
        <position position="241"/>
    </location>
    <ligand>
        <name>Mg(2+)</name>
        <dbReference type="ChEBI" id="CHEBI:18420"/>
    </ligand>
</feature>
<evidence type="ECO:0000256" key="5">
    <source>
        <dbReference type="ARBA" id="ARBA00022723"/>
    </source>
</evidence>
<evidence type="ECO:0000256" key="9">
    <source>
        <dbReference type="ARBA" id="ARBA00022878"/>
    </source>
</evidence>
<feature type="binding site" evidence="13">
    <location>
        <position position="115"/>
    </location>
    <ligand>
        <name>Ca(2+)</name>
        <dbReference type="ChEBI" id="CHEBI:29108"/>
    </ligand>
</feature>
<feature type="domain" description="Fumarylacetoacetase N-terminal" evidence="15">
    <location>
        <begin position="25"/>
        <end position="107"/>
    </location>
</feature>
<evidence type="ECO:0000256" key="7">
    <source>
        <dbReference type="ARBA" id="ARBA00022837"/>
    </source>
</evidence>
<comment type="cofactor">
    <cofactor evidence="2 13">
        <name>Mg(2+)</name>
        <dbReference type="ChEBI" id="CHEBI:18420"/>
    </cofactor>
</comment>
<dbReference type="SUPFAM" id="SSF56529">
    <property type="entry name" value="FAH"/>
    <property type="match status" value="1"/>
</dbReference>
<feature type="binding site" evidence="13">
    <location>
        <position position="245"/>
    </location>
    <ligand>
        <name>Mg(2+)</name>
        <dbReference type="ChEBI" id="CHEBI:18420"/>
    </ligand>
</feature>
<feature type="binding site" evidence="13">
    <location>
        <position position="221"/>
    </location>
    <ligand>
        <name>Mg(2+)</name>
        <dbReference type="ChEBI" id="CHEBI:18420"/>
    </ligand>
</feature>
<keyword evidence="5 13" id="KW-0479">Metal-binding</keyword>
<evidence type="ECO:0000259" key="14">
    <source>
        <dbReference type="Pfam" id="PF01557"/>
    </source>
</evidence>
<comment type="pathway">
    <text evidence="3">Amino-acid degradation; L-phenylalanine degradation; acetoacetate and fumarate from L-phenylalanine: step 6/6.</text>
</comment>
<feature type="binding site" evidence="12">
    <location>
        <position position="232"/>
    </location>
    <ligand>
        <name>substrate</name>
    </ligand>
</feature>
<proteinExistence type="predicted"/>
<organism evidence="16 17">
    <name type="scientific">Nocardia puris</name>
    <dbReference type="NCBI Taxonomy" id="208602"/>
    <lineage>
        <taxon>Bacteria</taxon>
        <taxon>Bacillati</taxon>
        <taxon>Actinomycetota</taxon>
        <taxon>Actinomycetes</taxon>
        <taxon>Mycobacteriales</taxon>
        <taxon>Nocardiaceae</taxon>
        <taxon>Nocardia</taxon>
    </lineage>
</organism>
<dbReference type="Gene3D" id="2.30.30.230">
    <property type="entry name" value="Fumarylacetoacetase, N-terminal domain"/>
    <property type="match status" value="1"/>
</dbReference>
<feature type="binding site" evidence="12">
    <location>
        <position position="131"/>
    </location>
    <ligand>
        <name>substrate</name>
    </ligand>
</feature>
<feature type="active site" description="Proton acceptor" evidence="11">
    <location>
        <position position="122"/>
    </location>
</feature>
<evidence type="ECO:0000256" key="10">
    <source>
        <dbReference type="ARBA" id="ARBA00023232"/>
    </source>
</evidence>
<dbReference type="Pfam" id="PF01557">
    <property type="entry name" value="FAA_hydrolase"/>
    <property type="match status" value="1"/>
</dbReference>
<dbReference type="NCBIfam" id="TIGR01266">
    <property type="entry name" value="fum_ac_acetase"/>
    <property type="match status" value="1"/>
</dbReference>
<dbReference type="SUPFAM" id="SSF63433">
    <property type="entry name" value="Fumarylacetoacetate hydrolase, FAH, N-terminal domain"/>
    <property type="match status" value="1"/>
</dbReference>
<evidence type="ECO:0000256" key="13">
    <source>
        <dbReference type="PIRSR" id="PIRSR605959-3"/>
    </source>
</evidence>
<evidence type="ECO:0000313" key="16">
    <source>
        <dbReference type="EMBL" id="RBO87802.1"/>
    </source>
</evidence>
<evidence type="ECO:0000256" key="8">
    <source>
        <dbReference type="ARBA" id="ARBA00022842"/>
    </source>
</evidence>
<comment type="caution">
    <text evidence="16">The sequence shown here is derived from an EMBL/GenBank/DDBJ whole genome shotgun (WGS) entry which is preliminary data.</text>
</comment>
<feature type="domain" description="Fumarylacetoacetase-like C-terminal" evidence="14">
    <location>
        <begin position="115"/>
        <end position="393"/>
    </location>
</feature>
<dbReference type="EMBL" id="QNRE01000010">
    <property type="protein sequence ID" value="RBO87802.1"/>
    <property type="molecule type" value="Genomic_DNA"/>
</dbReference>
<keyword evidence="7 13" id="KW-0106">Calcium</keyword>
<feature type="binding site" evidence="13">
    <location>
        <position position="189"/>
    </location>
    <ligand>
        <name>Ca(2+)</name>
        <dbReference type="ChEBI" id="CHEBI:29108"/>
    </ligand>
</feature>
<evidence type="ECO:0000313" key="17">
    <source>
        <dbReference type="Proteomes" id="UP000252586"/>
    </source>
</evidence>
<dbReference type="InterPro" id="IPR036663">
    <property type="entry name" value="Fumarylacetoacetase_C_sf"/>
</dbReference>
<dbReference type="GO" id="GO:0006572">
    <property type="term" value="P:L-tyrosine catabolic process"/>
    <property type="evidence" value="ECO:0007669"/>
    <property type="project" value="UniProtKB-KW"/>
</dbReference>
<feature type="binding site" evidence="13">
    <location>
        <position position="187"/>
    </location>
    <ligand>
        <name>Ca(2+)</name>
        <dbReference type="ChEBI" id="CHEBI:29108"/>
    </ligand>
</feature>
<dbReference type="InterPro" id="IPR015377">
    <property type="entry name" value="Fumarylacetoacetase_N"/>
</dbReference>
<reference evidence="16 17" key="1">
    <citation type="submission" date="2018-06" db="EMBL/GenBank/DDBJ databases">
        <title>Genomic Encyclopedia of Type Strains, Phase IV (KMG-IV): sequencing the most valuable type-strain genomes for metagenomic binning, comparative biology and taxonomic classification.</title>
        <authorList>
            <person name="Goeker M."/>
        </authorList>
    </citation>
    <scope>NUCLEOTIDE SEQUENCE [LARGE SCALE GENOMIC DNA]</scope>
    <source>
        <strain evidence="16 17">DSM 44599</strain>
    </source>
</reference>
<evidence type="ECO:0000256" key="4">
    <source>
        <dbReference type="ARBA" id="ARBA00012094"/>
    </source>
</evidence>
<dbReference type="EC" id="3.7.1.2" evidence="4"/>
<feature type="binding site" evidence="13">
    <location>
        <position position="221"/>
    </location>
    <ligand>
        <name>Ca(2+)</name>
        <dbReference type="ChEBI" id="CHEBI:29108"/>
    </ligand>
</feature>
<evidence type="ECO:0000256" key="6">
    <source>
        <dbReference type="ARBA" id="ARBA00022801"/>
    </source>
</evidence>
<name>A0A366DCM0_9NOCA</name>
<dbReference type="OrthoDB" id="2273115at2"/>
<keyword evidence="6 16" id="KW-0378">Hydrolase</keyword>
<keyword evidence="9" id="KW-0828">Tyrosine catabolism</keyword>
<evidence type="ECO:0000256" key="3">
    <source>
        <dbReference type="ARBA" id="ARBA00004782"/>
    </source>
</evidence>
<accession>A0A366DCM0</accession>
<dbReference type="Proteomes" id="UP000252586">
    <property type="component" value="Unassembled WGS sequence"/>
</dbReference>
<keyword evidence="8 13" id="KW-0460">Magnesium</keyword>
<feature type="binding site" evidence="12">
    <location>
        <position position="228"/>
    </location>
    <ligand>
        <name>substrate</name>
    </ligand>
</feature>
<dbReference type="GO" id="GO:0004334">
    <property type="term" value="F:fumarylacetoacetase activity"/>
    <property type="evidence" value="ECO:0007669"/>
    <property type="project" value="UniProtKB-EC"/>
</dbReference>
<dbReference type="InterPro" id="IPR011234">
    <property type="entry name" value="Fumarylacetoacetase-like_C"/>
</dbReference>
<dbReference type="Pfam" id="PF09298">
    <property type="entry name" value="FAA_hydrolase_N"/>
    <property type="match status" value="1"/>
</dbReference>
<feature type="binding site" evidence="12">
    <location>
        <position position="332"/>
    </location>
    <ligand>
        <name>substrate</name>
    </ligand>
</feature>
<dbReference type="InterPro" id="IPR005959">
    <property type="entry name" value="Fumarylacetoacetase"/>
</dbReference>
<gene>
    <name evidence="16" type="ORF">DFR74_11055</name>
</gene>
<dbReference type="AlphaFoldDB" id="A0A366DCM0"/>
<dbReference type="GO" id="GO:1902000">
    <property type="term" value="P:homogentisate catabolic process"/>
    <property type="evidence" value="ECO:0007669"/>
    <property type="project" value="TreeGrafter"/>
</dbReference>